<comment type="caution">
    <text evidence="7">The sequence shown here is derived from an EMBL/GenBank/DDBJ whole genome shotgun (WGS) entry which is preliminary data.</text>
</comment>
<keyword evidence="3" id="KW-0813">Transport</keyword>
<feature type="domain" description="Exportin-1/Importin-beta-like" evidence="6">
    <location>
        <begin position="110"/>
        <end position="222"/>
    </location>
</feature>
<evidence type="ECO:0000313" key="7">
    <source>
        <dbReference type="EMBL" id="KAK0477030.1"/>
    </source>
</evidence>
<dbReference type="Gene3D" id="1.25.10.10">
    <property type="entry name" value="Leucine-rich Repeat Variant"/>
    <property type="match status" value="1"/>
</dbReference>
<dbReference type="InterPro" id="IPR013598">
    <property type="entry name" value="Exportin-1/Importin-b-like"/>
</dbReference>
<dbReference type="AlphaFoldDB" id="A0AA39UFS3"/>
<dbReference type="Pfam" id="PF08389">
    <property type="entry name" value="Xpo1"/>
    <property type="match status" value="1"/>
</dbReference>
<evidence type="ECO:0000259" key="6">
    <source>
        <dbReference type="Pfam" id="PF08389"/>
    </source>
</evidence>
<dbReference type="Pfam" id="PF18806">
    <property type="entry name" value="Importin_rep_3"/>
    <property type="match status" value="1"/>
</dbReference>
<dbReference type="GO" id="GO:0005737">
    <property type="term" value="C:cytoplasm"/>
    <property type="evidence" value="ECO:0007669"/>
    <property type="project" value="TreeGrafter"/>
</dbReference>
<comment type="subcellular location">
    <subcellularLocation>
        <location evidence="1">Nucleus</location>
    </subcellularLocation>
</comment>
<evidence type="ECO:0000256" key="4">
    <source>
        <dbReference type="ARBA" id="ARBA00022737"/>
    </source>
</evidence>
<dbReference type="Proteomes" id="UP001175227">
    <property type="component" value="Unassembled WGS sequence"/>
</dbReference>
<protein>
    <submittedName>
        <fullName evidence="7">Armadillo-type protein</fullName>
    </submittedName>
</protein>
<name>A0AA39UFS3_9AGAR</name>
<keyword evidence="8" id="KW-1185">Reference proteome</keyword>
<dbReference type="InterPro" id="IPR051345">
    <property type="entry name" value="Importin_beta-like_NTR"/>
</dbReference>
<organism evidence="7 8">
    <name type="scientific">Armillaria novae-zelandiae</name>
    <dbReference type="NCBI Taxonomy" id="153914"/>
    <lineage>
        <taxon>Eukaryota</taxon>
        <taxon>Fungi</taxon>
        <taxon>Dikarya</taxon>
        <taxon>Basidiomycota</taxon>
        <taxon>Agaricomycotina</taxon>
        <taxon>Agaricomycetes</taxon>
        <taxon>Agaricomycetidae</taxon>
        <taxon>Agaricales</taxon>
        <taxon>Marasmiineae</taxon>
        <taxon>Physalacriaceae</taxon>
        <taxon>Armillaria</taxon>
    </lineage>
</organism>
<sequence length="1009" mass="111289">MVDASFLPTLSSLDVDRATQAYGQPNSFLPPDELRLRQQELFEIQKRPEAWGLVLPLLNHEDPNVQFFGAHTVQVKIARDWLYFPEDQAVPLRDLLTQLTAHSIVIGRNNVILRKLFVSLCSLALKLAPQHPTQWPDWILSCVTAFSGSGAQTGPILDFLNIVAEEVSTADLLGPNKTRMVDTMKDGSQIVLQAIRSSLDRSSAVPANQVLSAMKCFQSWLAYLGAADLGTGVKTLAQPLLLWLDSKGSVIVENTLRSGLVDEVSHSLCKLLAELGDHSTPYFARSIASKVRVDPLEAYQSVVPNPSAKTKGQLTQRYLRVMLDYTGLSGFFGADEETSELTLGFWYMLQEALWDLSTDDNRETNDGDPNVIAKAVYVELVKILRRKTTFPPRGHGWSKDQIIRFQTYRRDIGDTLINAYYVIRDEMLVYFVDNLIQELSNRTDPNQGWEEIESTLHCLSSLQEALDYDKSPDLTRLFNPEVISRLPSAGRSRVRLTTLNLLGTYSSWFAHESPQLEKIISSPSKLDMLLSAVGYVVAALPEPTLSVQAALALRNLCDANRRLLAPQIGAFAELHAGLARVPDAEKSKVLQSIASVIEALPPAQQIPPIEAMATPIVQKLMDILNSPTTLPPEARSLAILQLETLAGISKGLTRATDDLLDLNEESEVQQILEQVNSARRDDRMARLREAILAAISRCVEATGQDVGVGQAINELVKSITSLASDATIISLPPAPLLSLVCMAAERQLTASWLALATMLFAQMNPPPPMPLTGDEDGLLKRREAELERQRAEEEERAKAVVIEVLPILLNVSLSFMAVPGAMENNPDIVQEFFNCMDRVAQDFTATLYHLPPGALDALMQCSVRAMALQERYSLIAACNFLSNLIHRSCVYPALEAQRTQLISGHGRDIMRAVLFGLAGVSPRSATPNLVEMLSTLLVRCVEESRAWLKEILFDDDFLPSKAGPAIKETFVKTVLGSRSIKRTREAANQFALVARGLEGTSFGYASVSM</sequence>
<dbReference type="SUPFAM" id="SSF48371">
    <property type="entry name" value="ARM repeat"/>
    <property type="match status" value="1"/>
</dbReference>
<dbReference type="InterPro" id="IPR040520">
    <property type="entry name" value="Importin_rep_3"/>
</dbReference>
<dbReference type="InterPro" id="IPR016024">
    <property type="entry name" value="ARM-type_fold"/>
</dbReference>
<dbReference type="EMBL" id="JAUEPR010000018">
    <property type="protein sequence ID" value="KAK0477030.1"/>
    <property type="molecule type" value="Genomic_DNA"/>
</dbReference>
<keyword evidence="4" id="KW-0677">Repeat</keyword>
<evidence type="ECO:0000256" key="3">
    <source>
        <dbReference type="ARBA" id="ARBA00022448"/>
    </source>
</evidence>
<evidence type="ECO:0000256" key="5">
    <source>
        <dbReference type="ARBA" id="ARBA00023242"/>
    </source>
</evidence>
<comment type="similarity">
    <text evidence="2">Belongs to the importin beta family.</text>
</comment>
<dbReference type="PANTHER" id="PTHR12363">
    <property type="entry name" value="TRANSPORTIN 3 AND IMPORTIN 13"/>
    <property type="match status" value="1"/>
</dbReference>
<dbReference type="InterPro" id="IPR011989">
    <property type="entry name" value="ARM-like"/>
</dbReference>
<gene>
    <name evidence="7" type="ORF">IW261DRAFT_1566493</name>
</gene>
<dbReference type="GO" id="GO:0006606">
    <property type="term" value="P:protein import into nucleus"/>
    <property type="evidence" value="ECO:0007669"/>
    <property type="project" value="TreeGrafter"/>
</dbReference>
<reference evidence="7" key="1">
    <citation type="submission" date="2023-06" db="EMBL/GenBank/DDBJ databases">
        <authorList>
            <consortium name="Lawrence Berkeley National Laboratory"/>
            <person name="Ahrendt S."/>
            <person name="Sahu N."/>
            <person name="Indic B."/>
            <person name="Wong-Bajracharya J."/>
            <person name="Merenyi Z."/>
            <person name="Ke H.-M."/>
            <person name="Monk M."/>
            <person name="Kocsube S."/>
            <person name="Drula E."/>
            <person name="Lipzen A."/>
            <person name="Balint B."/>
            <person name="Henrissat B."/>
            <person name="Andreopoulos B."/>
            <person name="Martin F.M."/>
            <person name="Harder C.B."/>
            <person name="Rigling D."/>
            <person name="Ford K.L."/>
            <person name="Foster G.D."/>
            <person name="Pangilinan J."/>
            <person name="Papanicolaou A."/>
            <person name="Barry K."/>
            <person name="LaButti K."/>
            <person name="Viragh M."/>
            <person name="Koriabine M."/>
            <person name="Yan M."/>
            <person name="Riley R."/>
            <person name="Champramary S."/>
            <person name="Plett K.L."/>
            <person name="Tsai I.J."/>
            <person name="Slot J."/>
            <person name="Sipos G."/>
            <person name="Plett J."/>
            <person name="Nagy L.G."/>
            <person name="Grigoriev I.V."/>
        </authorList>
    </citation>
    <scope>NUCLEOTIDE SEQUENCE</scope>
    <source>
        <strain evidence="7">ICMP 16352</strain>
    </source>
</reference>
<accession>A0AA39UFS3</accession>
<evidence type="ECO:0000256" key="1">
    <source>
        <dbReference type="ARBA" id="ARBA00004123"/>
    </source>
</evidence>
<dbReference type="GO" id="GO:0005634">
    <property type="term" value="C:nucleus"/>
    <property type="evidence" value="ECO:0007669"/>
    <property type="project" value="UniProtKB-SubCell"/>
</dbReference>
<evidence type="ECO:0000256" key="2">
    <source>
        <dbReference type="ARBA" id="ARBA00007991"/>
    </source>
</evidence>
<dbReference type="PANTHER" id="PTHR12363:SF33">
    <property type="entry name" value="IMPORTIN-13"/>
    <property type="match status" value="1"/>
</dbReference>
<evidence type="ECO:0000313" key="8">
    <source>
        <dbReference type="Proteomes" id="UP001175227"/>
    </source>
</evidence>
<proteinExistence type="inferred from homology"/>
<keyword evidence="5" id="KW-0539">Nucleus</keyword>